<dbReference type="EMBL" id="SMAI01000012">
    <property type="protein sequence ID" value="TCT02625.1"/>
    <property type="molecule type" value="Genomic_DNA"/>
</dbReference>
<keyword evidence="2" id="KW-1185">Reference proteome</keyword>
<reference evidence="1 2" key="1">
    <citation type="submission" date="2019-03" db="EMBL/GenBank/DDBJ databases">
        <title>Genomic Encyclopedia of Type Strains, Phase IV (KMG-IV): sequencing the most valuable type-strain genomes for metagenomic binning, comparative biology and taxonomic classification.</title>
        <authorList>
            <person name="Goeker M."/>
        </authorList>
    </citation>
    <scope>NUCLEOTIDE SEQUENCE [LARGE SCALE GENOMIC DNA]</scope>
    <source>
        <strain evidence="1 2">DSM 9035</strain>
    </source>
</reference>
<sequence length="34" mass="3668">MVSGSANRTGERLSASQARRRLGWVGLARVRPAT</sequence>
<gene>
    <name evidence="1" type="ORF">EDC64_11258</name>
</gene>
<protein>
    <submittedName>
        <fullName evidence="1">Uncharacterized protein</fullName>
    </submittedName>
</protein>
<proteinExistence type="predicted"/>
<name>A0A4R3LVC4_9HYPH</name>
<comment type="caution">
    <text evidence="1">The sequence shown here is derived from an EMBL/GenBank/DDBJ whole genome shotgun (WGS) entry which is preliminary data.</text>
</comment>
<evidence type="ECO:0000313" key="1">
    <source>
        <dbReference type="EMBL" id="TCT02625.1"/>
    </source>
</evidence>
<evidence type="ECO:0000313" key="2">
    <source>
        <dbReference type="Proteomes" id="UP000294664"/>
    </source>
</evidence>
<dbReference type="AlphaFoldDB" id="A0A4R3LVC4"/>
<accession>A0A4R3LVC4</accession>
<organism evidence="1 2">
    <name type="scientific">Aquabacter spiritensis</name>
    <dbReference type="NCBI Taxonomy" id="933073"/>
    <lineage>
        <taxon>Bacteria</taxon>
        <taxon>Pseudomonadati</taxon>
        <taxon>Pseudomonadota</taxon>
        <taxon>Alphaproteobacteria</taxon>
        <taxon>Hyphomicrobiales</taxon>
        <taxon>Xanthobacteraceae</taxon>
        <taxon>Aquabacter</taxon>
    </lineage>
</organism>
<dbReference type="Proteomes" id="UP000294664">
    <property type="component" value="Unassembled WGS sequence"/>
</dbReference>